<accession>A0AAV8W379</accession>
<evidence type="ECO:0000313" key="8">
    <source>
        <dbReference type="EMBL" id="KAJ8920953.1"/>
    </source>
</evidence>
<comment type="subcellular location">
    <subcellularLocation>
        <location evidence="1">Membrane</location>
        <topology evidence="1">Multi-pass membrane protein</topology>
    </subcellularLocation>
</comment>
<evidence type="ECO:0000256" key="1">
    <source>
        <dbReference type="ARBA" id="ARBA00004141"/>
    </source>
</evidence>
<feature type="transmembrane region" description="Helical" evidence="7">
    <location>
        <begin position="20"/>
        <end position="41"/>
    </location>
</feature>
<evidence type="ECO:0000256" key="3">
    <source>
        <dbReference type="ARBA" id="ARBA00022692"/>
    </source>
</evidence>
<organism evidence="8 9">
    <name type="scientific">Exocentrus adspersus</name>
    <dbReference type="NCBI Taxonomy" id="1586481"/>
    <lineage>
        <taxon>Eukaryota</taxon>
        <taxon>Metazoa</taxon>
        <taxon>Ecdysozoa</taxon>
        <taxon>Arthropoda</taxon>
        <taxon>Hexapoda</taxon>
        <taxon>Insecta</taxon>
        <taxon>Pterygota</taxon>
        <taxon>Neoptera</taxon>
        <taxon>Endopterygota</taxon>
        <taxon>Coleoptera</taxon>
        <taxon>Polyphaga</taxon>
        <taxon>Cucujiformia</taxon>
        <taxon>Chrysomeloidea</taxon>
        <taxon>Cerambycidae</taxon>
        <taxon>Lamiinae</taxon>
        <taxon>Acanthocinini</taxon>
        <taxon>Exocentrus</taxon>
    </lineage>
</organism>
<comment type="similarity">
    <text evidence="2 6">Belongs to the mitochondrial carrier (TC 2.A.29) family.</text>
</comment>
<feature type="repeat" description="Solcar" evidence="5">
    <location>
        <begin position="1"/>
        <end position="44"/>
    </location>
</feature>
<comment type="caution">
    <text evidence="8">The sequence shown here is derived from an EMBL/GenBank/DDBJ whole genome shotgun (WGS) entry which is preliminary data.</text>
</comment>
<keyword evidence="4 5" id="KW-0472">Membrane</keyword>
<name>A0AAV8W379_9CUCU</name>
<dbReference type="GO" id="GO:0016020">
    <property type="term" value="C:membrane"/>
    <property type="evidence" value="ECO:0007669"/>
    <property type="project" value="UniProtKB-SubCell"/>
</dbReference>
<feature type="repeat" description="Solcar" evidence="5">
    <location>
        <begin position="51"/>
        <end position="156"/>
    </location>
</feature>
<evidence type="ECO:0000256" key="4">
    <source>
        <dbReference type="ARBA" id="ARBA00023136"/>
    </source>
</evidence>
<dbReference type="SUPFAM" id="SSF103506">
    <property type="entry name" value="Mitochondrial carrier"/>
    <property type="match status" value="1"/>
</dbReference>
<dbReference type="GO" id="GO:0015658">
    <property type="term" value="F:branched-chain amino acid transmembrane transporter activity"/>
    <property type="evidence" value="ECO:0007669"/>
    <property type="project" value="InterPro"/>
</dbReference>
<keyword evidence="7" id="KW-1133">Transmembrane helix</keyword>
<evidence type="ECO:0000256" key="6">
    <source>
        <dbReference type="RuleBase" id="RU000488"/>
    </source>
</evidence>
<gene>
    <name evidence="8" type="ORF">NQ315_015747</name>
</gene>
<keyword evidence="9" id="KW-1185">Reference proteome</keyword>
<dbReference type="Proteomes" id="UP001159042">
    <property type="component" value="Unassembled WGS sequence"/>
</dbReference>
<keyword evidence="6" id="KW-0813">Transport</keyword>
<evidence type="ECO:0000256" key="2">
    <source>
        <dbReference type="ARBA" id="ARBA00006375"/>
    </source>
</evidence>
<feature type="repeat" description="Solcar" evidence="5">
    <location>
        <begin position="166"/>
        <end position="248"/>
    </location>
</feature>
<dbReference type="PROSITE" id="PS50920">
    <property type="entry name" value="SOLCAR"/>
    <property type="match status" value="3"/>
</dbReference>
<dbReference type="EMBL" id="JANEYG010000012">
    <property type="protein sequence ID" value="KAJ8920953.1"/>
    <property type="molecule type" value="Genomic_DNA"/>
</dbReference>
<evidence type="ECO:0000313" key="9">
    <source>
        <dbReference type="Proteomes" id="UP001159042"/>
    </source>
</evidence>
<reference evidence="8 9" key="1">
    <citation type="journal article" date="2023" name="Insect Mol. Biol.">
        <title>Genome sequencing provides insights into the evolution of gene families encoding plant cell wall-degrading enzymes in longhorned beetles.</title>
        <authorList>
            <person name="Shin N.R."/>
            <person name="Okamura Y."/>
            <person name="Kirsch R."/>
            <person name="Pauchet Y."/>
        </authorList>
    </citation>
    <scope>NUCLEOTIDE SEQUENCE [LARGE SCALE GENOMIC DNA]</scope>
    <source>
        <strain evidence="8">EAD_L_NR</strain>
    </source>
</reference>
<evidence type="ECO:0000256" key="5">
    <source>
        <dbReference type="PROSITE-ProRule" id="PRU00282"/>
    </source>
</evidence>
<protein>
    <recommendedName>
        <fullName evidence="10">Solute carrier family 25 member 44</fullName>
    </recommendedName>
</protein>
<dbReference type="InterPro" id="IPR018108">
    <property type="entry name" value="MCP_transmembrane"/>
</dbReference>
<dbReference type="AlphaFoldDB" id="A0AAV8W379"/>
<dbReference type="Gene3D" id="1.50.40.10">
    <property type="entry name" value="Mitochondrial carrier domain"/>
    <property type="match status" value="2"/>
</dbReference>
<dbReference type="GO" id="GO:0009083">
    <property type="term" value="P:branched-chain amino acid catabolic process"/>
    <property type="evidence" value="ECO:0007669"/>
    <property type="project" value="InterPro"/>
</dbReference>
<dbReference type="GO" id="GO:0005739">
    <property type="term" value="C:mitochondrion"/>
    <property type="evidence" value="ECO:0007669"/>
    <property type="project" value="InterPro"/>
</dbReference>
<dbReference type="Pfam" id="PF00153">
    <property type="entry name" value="Mito_carr"/>
    <property type="match status" value="3"/>
</dbReference>
<feature type="transmembrane region" description="Helical" evidence="7">
    <location>
        <begin position="53"/>
        <end position="74"/>
    </location>
</feature>
<keyword evidence="3 5" id="KW-0812">Transmembrane</keyword>
<dbReference type="PANTHER" id="PTHR46314:SF2">
    <property type="entry name" value="SOLUTE CARRIER FAMILY 25 MEMBER 44"/>
    <property type="match status" value="1"/>
</dbReference>
<evidence type="ECO:0000256" key="7">
    <source>
        <dbReference type="SAM" id="Phobius"/>
    </source>
</evidence>
<dbReference type="InterPro" id="IPR023395">
    <property type="entry name" value="MCP_dom_sf"/>
</dbReference>
<dbReference type="InterPro" id="IPR042164">
    <property type="entry name" value="SLC25A44"/>
</dbReference>
<proteinExistence type="inferred from homology"/>
<sequence length="260" mass="29313">MFDAYGKIYKYEGITGLYRGFWVSSVQIISGVFYISTYEGVRHILHKKHINSNIRALVAGAAASLVGQTIIVPFDVLSQHLMMMGIGKNSENVAFNTLGIKIPQGRSKLSITLDVTKYIFKVDGIAGFYRGYWASLLAYVPNSALWWGFYHFYQDQLCAIAPTWVSHLLIQSAAGTLGGFTTTILTNPLDVVRARLQVQRIGSMKYAFRDLWVEEGLRMFSKGLSARLIQSATFSFSIIVGYETIKRISVNDEYKEFVKW</sequence>
<evidence type="ECO:0008006" key="10">
    <source>
        <dbReference type="Google" id="ProtNLM"/>
    </source>
</evidence>
<dbReference type="PANTHER" id="PTHR46314">
    <property type="entry name" value="SOLUTE CARRIER FAMILY 25 MEMBER 44"/>
    <property type="match status" value="1"/>
</dbReference>